<organism evidence="3 4">
    <name type="scientific">Oceanobacillus polygoni</name>
    <dbReference type="NCBI Taxonomy" id="1235259"/>
    <lineage>
        <taxon>Bacteria</taxon>
        <taxon>Bacillati</taxon>
        <taxon>Bacillota</taxon>
        <taxon>Bacilli</taxon>
        <taxon>Bacillales</taxon>
        <taxon>Bacillaceae</taxon>
        <taxon>Oceanobacillus</taxon>
    </lineage>
</organism>
<reference evidence="3" key="1">
    <citation type="submission" date="2021-03" db="EMBL/GenBank/DDBJ databases">
        <title>Genomic Encyclopedia of Type Strains, Phase IV (KMG-IV): sequencing the most valuable type-strain genomes for metagenomic binning, comparative biology and taxonomic classification.</title>
        <authorList>
            <person name="Goeker M."/>
        </authorList>
    </citation>
    <scope>NUCLEOTIDE SEQUENCE</scope>
    <source>
        <strain evidence="3">DSM 107338</strain>
    </source>
</reference>
<dbReference type="OrthoDB" id="6691119at2"/>
<feature type="chain" id="PRO_5040880210" evidence="2">
    <location>
        <begin position="22"/>
        <end position="339"/>
    </location>
</feature>
<evidence type="ECO:0000256" key="2">
    <source>
        <dbReference type="SAM" id="SignalP"/>
    </source>
</evidence>
<feature type="compositionally biased region" description="Acidic residues" evidence="1">
    <location>
        <begin position="47"/>
        <end position="63"/>
    </location>
</feature>
<name>A0A9X0YWA7_9BACI</name>
<dbReference type="RefSeq" id="WP_149473474.1">
    <property type="nucleotide sequence ID" value="NZ_JAGGMB010000024.1"/>
</dbReference>
<dbReference type="EMBL" id="JAGGMB010000024">
    <property type="protein sequence ID" value="MBP2079982.1"/>
    <property type="molecule type" value="Genomic_DNA"/>
</dbReference>
<feature type="signal peptide" evidence="2">
    <location>
        <begin position="1"/>
        <end position="21"/>
    </location>
</feature>
<dbReference type="Proteomes" id="UP001138793">
    <property type="component" value="Unassembled WGS sequence"/>
</dbReference>
<sequence length="339" mass="38449">MNVKKVLGIMFVLFISLFIVACSNDSDNENEETVDAEASEETNNADANEEDEAEGSEEENAVPEDEELFAVLEANLEALTENDLDAYMDTIHSESPLYDTTRTTIDQLSVYTLDMELFDLVVEEKSEEEATISYKQTTMKVDGPDFMNNETHGAHVLRPDNGSWKIYSSEEPTEVLPLDENGEVIEETDADVAAEGVYIDAITSLEIPFDEGMWELESYEEADGEALAEFLLVDEDLTNFTELFSIHYYPDGDELLGAEGFIEMMEMNLTEMTTGNLEFNSAEEGFFEFSLTEDDIQLDQEEVARVFAKDNDLYVIRYTTFEKTIEDQDEWVDKLKSIQ</sequence>
<comment type="caution">
    <text evidence="3">The sequence shown here is derived from an EMBL/GenBank/DDBJ whole genome shotgun (WGS) entry which is preliminary data.</text>
</comment>
<dbReference type="SUPFAM" id="SSF54427">
    <property type="entry name" value="NTF2-like"/>
    <property type="match status" value="1"/>
</dbReference>
<accession>A0A9X0YWA7</accession>
<proteinExistence type="predicted"/>
<dbReference type="AlphaFoldDB" id="A0A9X0YWA7"/>
<protein>
    <submittedName>
        <fullName evidence="3">Uncharacterized protein</fullName>
    </submittedName>
</protein>
<evidence type="ECO:0000313" key="3">
    <source>
        <dbReference type="EMBL" id="MBP2079982.1"/>
    </source>
</evidence>
<keyword evidence="4" id="KW-1185">Reference proteome</keyword>
<gene>
    <name evidence="3" type="ORF">J2Z64_004291</name>
</gene>
<evidence type="ECO:0000313" key="4">
    <source>
        <dbReference type="Proteomes" id="UP001138793"/>
    </source>
</evidence>
<keyword evidence="2" id="KW-0732">Signal</keyword>
<dbReference type="InterPro" id="IPR032710">
    <property type="entry name" value="NTF2-like_dom_sf"/>
</dbReference>
<dbReference type="PROSITE" id="PS51257">
    <property type="entry name" value="PROKAR_LIPOPROTEIN"/>
    <property type="match status" value="1"/>
</dbReference>
<evidence type="ECO:0000256" key="1">
    <source>
        <dbReference type="SAM" id="MobiDB-lite"/>
    </source>
</evidence>
<feature type="compositionally biased region" description="Acidic residues" evidence="1">
    <location>
        <begin position="27"/>
        <end position="40"/>
    </location>
</feature>
<feature type="region of interest" description="Disordered" evidence="1">
    <location>
        <begin position="27"/>
        <end position="63"/>
    </location>
</feature>